<dbReference type="RefSeq" id="WP_055298463.1">
    <property type="nucleotide sequence ID" value="NZ_BLYK01000001.1"/>
</dbReference>
<dbReference type="CDD" id="cd14014">
    <property type="entry name" value="STKc_PknB_like"/>
    <property type="match status" value="1"/>
</dbReference>
<protein>
    <submittedName>
        <fullName evidence="7">Serine/threonine-protein kinase PrkC</fullName>
        <ecNumber evidence="7">2.7.11.1</ecNumber>
    </submittedName>
</protein>
<dbReference type="Gene3D" id="1.10.510.10">
    <property type="entry name" value="Transferase(Phosphotransferase) domain 1"/>
    <property type="match status" value="1"/>
</dbReference>
<dbReference type="EC" id="2.7.11.1" evidence="7"/>
<keyword evidence="5" id="KW-0812">Transmembrane</keyword>
<name>A0A174CS76_9FIRM</name>
<sequence length="676" mass="77232">MKKRCFNCMKEYEEQYEVCPHCGYVDGSPPAEAYHLAPGEILNHKYIVGTAIDSGGFGIIYRAWDAQMEQVVAIKEYFPNGVVSRVPGQNDVIVYSGKNREVFRKGVDRFLVEARNMAEFSQPDIVALYDYFEENNTAYIVMEYLDGVSFKEYLKERGGRIPSGEVVDITLHVLAALEEIHSHHIIHRDISPDNVFLCSNHRVKVIDFGAARFSSGEESSNFSTIVKPGYAPAEQYRTKSRQGPFTDLYALGACMYQAATGEKPQESLARAMHDDLRPPKELNPEVPEYLSDIIMKAMAMDEDERFQSSEEFMKALKGHQIAKTPAKKKPKKKRKKGNSVLKMAVAVVLTLLLCAGAFWGITNHTRLVKMGYSGKIEFYVPESKKDYYGEVVNDYSIDYDKEISIVPVADEKYKETVLEKLGTKESPAIFVSDDFSQKELADAEDMEKYVVDAIEDPEENFYYLNQYYKKKQDEKRMPLSFNVPLILENRNLGKAVKKAINDSSEFALSAKGKKAQTELYQVKDSVVDLSSGLHIDTKNSVNSKKGIRKFKNGEAAYYITDWADYHKIIESKKYMDLDILYPDKSTKMKVDFSEYISISSKINVQARMEAEDFVMYMALNQSKYLMKEEREDRLPLNKEALKRFSETWTINLASSLEKDDGRVQFENYLDTCVLDN</sequence>
<dbReference type="InterPro" id="IPR000719">
    <property type="entry name" value="Prot_kinase_dom"/>
</dbReference>
<evidence type="ECO:0000256" key="1">
    <source>
        <dbReference type="ARBA" id="ARBA00022679"/>
    </source>
</evidence>
<dbReference type="Proteomes" id="UP000095679">
    <property type="component" value="Unassembled WGS sequence"/>
</dbReference>
<keyword evidence="2" id="KW-0547">Nucleotide-binding</keyword>
<dbReference type="Gene3D" id="3.30.200.20">
    <property type="entry name" value="Phosphorylase Kinase, domain 1"/>
    <property type="match status" value="1"/>
</dbReference>
<evidence type="ECO:0000256" key="2">
    <source>
        <dbReference type="ARBA" id="ARBA00022741"/>
    </source>
</evidence>
<keyword evidence="4" id="KW-0067">ATP-binding</keyword>
<accession>A0A174CS76</accession>
<gene>
    <name evidence="7" type="primary">prkC_10</name>
    <name evidence="7" type="ORF">ERS852450_01275</name>
</gene>
<feature type="domain" description="Protein kinase" evidence="6">
    <location>
        <begin position="46"/>
        <end position="322"/>
    </location>
</feature>
<keyword evidence="5" id="KW-0472">Membrane</keyword>
<dbReference type="AlphaFoldDB" id="A0A174CS76"/>
<reference evidence="7 8" key="1">
    <citation type="submission" date="2015-09" db="EMBL/GenBank/DDBJ databases">
        <authorList>
            <consortium name="Pathogen Informatics"/>
        </authorList>
    </citation>
    <scope>NUCLEOTIDE SEQUENCE [LARGE SCALE GENOMIC DNA]</scope>
    <source>
        <strain evidence="7 8">2789STDY5834835</strain>
    </source>
</reference>
<keyword evidence="5" id="KW-1133">Transmembrane helix</keyword>
<keyword evidence="3 7" id="KW-0418">Kinase</keyword>
<dbReference type="PANTHER" id="PTHR43289:SF34">
    <property type="entry name" value="SERINE_THREONINE-PROTEIN KINASE YBDM-RELATED"/>
    <property type="match status" value="1"/>
</dbReference>
<organism evidence="7 8">
    <name type="scientific">Anaerobutyricum hallii</name>
    <dbReference type="NCBI Taxonomy" id="39488"/>
    <lineage>
        <taxon>Bacteria</taxon>
        <taxon>Bacillati</taxon>
        <taxon>Bacillota</taxon>
        <taxon>Clostridia</taxon>
        <taxon>Lachnospirales</taxon>
        <taxon>Lachnospiraceae</taxon>
        <taxon>Anaerobutyricum</taxon>
    </lineage>
</organism>
<dbReference type="SUPFAM" id="SSF56112">
    <property type="entry name" value="Protein kinase-like (PK-like)"/>
    <property type="match status" value="1"/>
</dbReference>
<proteinExistence type="predicted"/>
<evidence type="ECO:0000313" key="7">
    <source>
        <dbReference type="EMBL" id="CUO16023.1"/>
    </source>
</evidence>
<evidence type="ECO:0000256" key="3">
    <source>
        <dbReference type="ARBA" id="ARBA00022777"/>
    </source>
</evidence>
<dbReference type="Pfam" id="PF00069">
    <property type="entry name" value="Pkinase"/>
    <property type="match status" value="1"/>
</dbReference>
<dbReference type="EMBL" id="CYZL01000009">
    <property type="protein sequence ID" value="CUO16023.1"/>
    <property type="molecule type" value="Genomic_DNA"/>
</dbReference>
<dbReference type="GO" id="GO:0005524">
    <property type="term" value="F:ATP binding"/>
    <property type="evidence" value="ECO:0007669"/>
    <property type="project" value="UniProtKB-KW"/>
</dbReference>
<evidence type="ECO:0000256" key="5">
    <source>
        <dbReference type="SAM" id="Phobius"/>
    </source>
</evidence>
<dbReference type="PROSITE" id="PS50011">
    <property type="entry name" value="PROTEIN_KINASE_DOM"/>
    <property type="match status" value="1"/>
</dbReference>
<evidence type="ECO:0000313" key="8">
    <source>
        <dbReference type="Proteomes" id="UP000095679"/>
    </source>
</evidence>
<evidence type="ECO:0000259" key="6">
    <source>
        <dbReference type="PROSITE" id="PS50011"/>
    </source>
</evidence>
<evidence type="ECO:0000256" key="4">
    <source>
        <dbReference type="ARBA" id="ARBA00022840"/>
    </source>
</evidence>
<keyword evidence="1 7" id="KW-0808">Transferase</keyword>
<dbReference type="PROSITE" id="PS00109">
    <property type="entry name" value="PROTEIN_KINASE_TYR"/>
    <property type="match status" value="1"/>
</dbReference>
<feature type="transmembrane region" description="Helical" evidence="5">
    <location>
        <begin position="340"/>
        <end position="361"/>
    </location>
</feature>
<dbReference type="InterPro" id="IPR011009">
    <property type="entry name" value="Kinase-like_dom_sf"/>
</dbReference>
<dbReference type="GO" id="GO:0004674">
    <property type="term" value="F:protein serine/threonine kinase activity"/>
    <property type="evidence" value="ECO:0007669"/>
    <property type="project" value="UniProtKB-EC"/>
</dbReference>
<dbReference type="PANTHER" id="PTHR43289">
    <property type="entry name" value="MITOGEN-ACTIVATED PROTEIN KINASE KINASE KINASE 20-RELATED"/>
    <property type="match status" value="1"/>
</dbReference>
<dbReference type="InterPro" id="IPR008266">
    <property type="entry name" value="Tyr_kinase_AS"/>
</dbReference>